<dbReference type="Pfam" id="PF00005">
    <property type="entry name" value="ABC_tran"/>
    <property type="match status" value="2"/>
</dbReference>
<comment type="subcellular location">
    <subcellularLocation>
        <location evidence="1">Cell membrane</location>
        <topology evidence="1">Multi-pass membrane protein</topology>
    </subcellularLocation>
</comment>
<dbReference type="InterPro" id="IPR017871">
    <property type="entry name" value="ABC_transporter-like_CS"/>
</dbReference>
<evidence type="ECO:0000256" key="7">
    <source>
        <dbReference type="ARBA" id="ARBA00022989"/>
    </source>
</evidence>
<dbReference type="PANTHER" id="PTHR24223">
    <property type="entry name" value="ATP-BINDING CASSETTE SUB-FAMILY C"/>
    <property type="match status" value="1"/>
</dbReference>
<dbReference type="InterPro" id="IPR027417">
    <property type="entry name" value="P-loop_NTPase"/>
</dbReference>
<name>A0A151GP44_DRECN</name>
<dbReference type="Pfam" id="PF00664">
    <property type="entry name" value="ABC_membrane"/>
    <property type="match status" value="2"/>
</dbReference>
<reference evidence="13 14" key="1">
    <citation type="journal article" date="2016" name="Sci. Rep.">
        <title>Insights into Adaptations to a Near-Obligate Nematode Endoparasitic Lifestyle from the Finished Genome of Drechmeria coniospora.</title>
        <authorList>
            <person name="Zhang L."/>
            <person name="Zhou Z."/>
            <person name="Guo Q."/>
            <person name="Fokkens L."/>
            <person name="Miskei M."/>
            <person name="Pocsi I."/>
            <person name="Zhang W."/>
            <person name="Chen M."/>
            <person name="Wang L."/>
            <person name="Sun Y."/>
            <person name="Donzelli B.G."/>
            <person name="Gibson D.M."/>
            <person name="Nelson D.R."/>
            <person name="Luo J.G."/>
            <person name="Rep M."/>
            <person name="Liu H."/>
            <person name="Yang S."/>
            <person name="Wang J."/>
            <person name="Krasnoff S.B."/>
            <person name="Xu Y."/>
            <person name="Molnar I."/>
            <person name="Lin M."/>
        </authorList>
    </citation>
    <scope>NUCLEOTIDE SEQUENCE [LARGE SCALE GENOMIC DNA]</scope>
    <source>
        <strain evidence="13 14">ARSEF 6962</strain>
    </source>
</reference>
<dbReference type="GO" id="GO:0016887">
    <property type="term" value="F:ATP hydrolysis activity"/>
    <property type="evidence" value="ECO:0007669"/>
    <property type="project" value="InterPro"/>
</dbReference>
<keyword evidence="3" id="KW-1003">Cell membrane</keyword>
<evidence type="ECO:0000256" key="6">
    <source>
        <dbReference type="ARBA" id="ARBA00022840"/>
    </source>
</evidence>
<dbReference type="GeneID" id="63712655"/>
<evidence type="ECO:0000259" key="11">
    <source>
        <dbReference type="PROSITE" id="PS50893"/>
    </source>
</evidence>
<dbReference type="InterPro" id="IPR050173">
    <property type="entry name" value="ABC_transporter_C-like"/>
</dbReference>
<feature type="transmembrane region" description="Helical" evidence="10">
    <location>
        <begin position="963"/>
        <end position="986"/>
    </location>
</feature>
<dbReference type="GO" id="GO:0005886">
    <property type="term" value="C:plasma membrane"/>
    <property type="evidence" value="ECO:0007669"/>
    <property type="project" value="UniProtKB-SubCell"/>
</dbReference>
<evidence type="ECO:0000256" key="10">
    <source>
        <dbReference type="SAM" id="Phobius"/>
    </source>
</evidence>
<feature type="transmembrane region" description="Helical" evidence="10">
    <location>
        <begin position="120"/>
        <end position="140"/>
    </location>
</feature>
<feature type="region of interest" description="Disordered" evidence="9">
    <location>
        <begin position="1471"/>
        <end position="1490"/>
    </location>
</feature>
<dbReference type="PROSITE" id="PS50893">
    <property type="entry name" value="ABC_TRANSPORTER_2"/>
    <property type="match status" value="2"/>
</dbReference>
<keyword evidence="4 10" id="KW-0812">Transmembrane</keyword>
<dbReference type="InterPro" id="IPR044726">
    <property type="entry name" value="ABCC_6TM_D2"/>
</dbReference>
<evidence type="ECO:0000256" key="4">
    <source>
        <dbReference type="ARBA" id="ARBA00022692"/>
    </source>
</evidence>
<accession>A0A151GP44</accession>
<dbReference type="Gene3D" id="3.40.50.300">
    <property type="entry name" value="P-loop containing nucleotide triphosphate hydrolases"/>
    <property type="match status" value="2"/>
</dbReference>
<feature type="transmembrane region" description="Helical" evidence="10">
    <location>
        <begin position="152"/>
        <end position="172"/>
    </location>
</feature>
<dbReference type="InterPro" id="IPR003593">
    <property type="entry name" value="AAA+_ATPase"/>
</dbReference>
<dbReference type="STRING" id="98403.A0A151GP44"/>
<dbReference type="Gene3D" id="1.20.1560.10">
    <property type="entry name" value="ABC transporter type 1, transmembrane domain"/>
    <property type="match status" value="2"/>
</dbReference>
<dbReference type="EMBL" id="LAYC01000001">
    <property type="protein sequence ID" value="KYK58885.1"/>
    <property type="molecule type" value="Genomic_DNA"/>
</dbReference>
<dbReference type="InParanoid" id="A0A151GP44"/>
<keyword evidence="14" id="KW-1185">Reference proteome</keyword>
<evidence type="ECO:0000256" key="1">
    <source>
        <dbReference type="ARBA" id="ARBA00004651"/>
    </source>
</evidence>
<dbReference type="CDD" id="cd03244">
    <property type="entry name" value="ABCC_MRP_domain2"/>
    <property type="match status" value="1"/>
</dbReference>
<evidence type="ECO:0000256" key="5">
    <source>
        <dbReference type="ARBA" id="ARBA00022741"/>
    </source>
</evidence>
<feature type="transmembrane region" description="Helical" evidence="10">
    <location>
        <begin position="336"/>
        <end position="355"/>
    </location>
</feature>
<evidence type="ECO:0000313" key="13">
    <source>
        <dbReference type="EMBL" id="KYK58885.1"/>
    </source>
</evidence>
<feature type="transmembrane region" description="Helical" evidence="10">
    <location>
        <begin position="1053"/>
        <end position="1081"/>
    </location>
</feature>
<evidence type="ECO:0000259" key="12">
    <source>
        <dbReference type="PROSITE" id="PS50929"/>
    </source>
</evidence>
<sequence length="1490" mass="162533">MPCSIDVQDDFGPAVAAADCNDGFDFTLLFEQLCLSILPAAVFAVLGPARLWQLLRRPPICRPASLCRFKLVGASPSSAPARSPSDSYSLPATHAAFLAVQLAHLVLLLVPGAVPRTRASIPAEALVLCVALLCVALSRVEHVRSVRPSTLLLLYLGLAFFFDLVRARTFWAVDGYRVLATVFSVGLAFKLAAFVAECLEKQPGEESSALYRGRSRETAGNVFARGLFCWLNPLLWQGFRTVLHVPGLLGIDPELGTPDRHRRVWARWQRSPLQTAGALVKLVISAHRQSILQGVLPRLALSGFTFAQPFLITRIIHFATAPGGPDGKLDVQVGNGLVVATAIIYVGLAVANANAQHKTYRVITRLRGSFISLLYRKTLRVSMPTAQESSAVTLMSADIERTGSGLRFMHEVWASPVDLALGFYLLQRELGPAAAAPGVLFLLCSAAGLRVAASMGRRQRLWLESIQHRIKVTSDSLSAMKEVRMGGLQARVESQLEGLRRKEIDASRPFKNALALIVCLSYTTAAMGPVFSFGIYSLLAKKNNTRPLTADTGFTALAVFSLLRTPMAMILDSVAGLVGSLGAMRRIGEYMATDNHLPPRHDDRPSSVRLPHEVQMPEKFVLPLLEWQTRATLPMPSPSPSIVTATQYSAGWDQDRGYVLQDLTFSVPRGSLTFVVGPVGCGKSTLLCSMLGETVVSKGDLRVAFDRAAYVGQSPWLTNDTIQNNIIGTGALNKGWYDQVVDACALRHDIDGMPRHDQEMVDSGGSNLSGGQQARLGLARAVYSRHQVVLLDDVMSGLDTRTEEAVFRNLLGPDGLLRGGKTTTVFATNAVHRLSAGDHIVVLSTSGNIVEQGPYDELWTITKHDQADRKDHALADEFARQRHTAARRDARQVSDSPATGTQRRTGDLTVYMYYARAVGSWNFGLFIGCGALFVFALLFPQYLMRWWAEENERQAHGKLGRYLGAYFGLACLALLGLGAGCLQLVVRMMPRASATFHTTLLRTTMDAPLSLFSGSAVGDTINRFSQDLQLIDMELPLALFNTSIELLSSIGNLAVIAIAARYIGAALPAVLITFFVVQVFYLRTARQLRLLDIEAKAPLISHFLETLSGLAAIRAYGAEEDYERRCMERLDHSQKPSYLLYCVQRWLNLVLDLIVAGIAVVFVTIAVKTRGRIEPGLVGTALVGIVNFSVSIKALLENWTNLETCVGAVSRVRSFAAESKSEHRAGEIQVPPESWPVHGRIVYDDVTATWEEKGDQPVVKDISLVIEPGQKLAICGRTGSGKSSLIATLFRLLEPQAGTMSVDGVNLGSLPRQEVRQRLICVPQAPFLLSGTVRGNVDPFGVASDEEITKALGQVRMLEAVNDLGGLDGLLDGDGLSVGQRQLLCLARATLRRGSILVLDEATASLDWDTETIVREVIQTVFRTHTVITIAHRIWSILDYDRVAVISHGRVAEYGSPRMLLEDPTSMFSQLHRASAGHPRTNEEDDDEAA</sequence>
<gene>
    <name evidence="13" type="ORF">DCS_00012</name>
</gene>
<dbReference type="PROSITE" id="PS00211">
    <property type="entry name" value="ABC_TRANSPORTER_1"/>
    <property type="match status" value="2"/>
</dbReference>
<evidence type="ECO:0008006" key="15">
    <source>
        <dbReference type="Google" id="ProtNLM"/>
    </source>
</evidence>
<dbReference type="SUPFAM" id="SSF90123">
    <property type="entry name" value="ABC transporter transmembrane region"/>
    <property type="match status" value="2"/>
</dbReference>
<feature type="transmembrane region" description="Helical" evidence="10">
    <location>
        <begin position="295"/>
        <end position="316"/>
    </location>
</feature>
<evidence type="ECO:0000256" key="9">
    <source>
        <dbReference type="SAM" id="MobiDB-lite"/>
    </source>
</evidence>
<dbReference type="CDD" id="cd18580">
    <property type="entry name" value="ABC_6TM_ABCC_D2"/>
    <property type="match status" value="1"/>
</dbReference>
<protein>
    <recommendedName>
        <fullName evidence="15">ABC transporter</fullName>
    </recommendedName>
</protein>
<feature type="transmembrane region" description="Helical" evidence="10">
    <location>
        <begin position="29"/>
        <end position="52"/>
    </location>
</feature>
<keyword evidence="6" id="KW-0067">ATP-binding</keyword>
<dbReference type="FunFam" id="3.40.50.300:FF:000838">
    <property type="entry name" value="ABC multidrug transporter (Eurofung)"/>
    <property type="match status" value="1"/>
</dbReference>
<keyword evidence="5" id="KW-0547">Nucleotide-binding</keyword>
<feature type="domain" description="ABC transporter" evidence="11">
    <location>
        <begin position="642"/>
        <end position="871"/>
    </location>
</feature>
<keyword evidence="7 10" id="KW-1133">Transmembrane helix</keyword>
<evidence type="ECO:0000313" key="14">
    <source>
        <dbReference type="Proteomes" id="UP000076580"/>
    </source>
</evidence>
<dbReference type="GO" id="GO:0140359">
    <property type="term" value="F:ABC-type transporter activity"/>
    <property type="evidence" value="ECO:0007669"/>
    <property type="project" value="InterPro"/>
</dbReference>
<dbReference type="Proteomes" id="UP000076580">
    <property type="component" value="Chromosome 01"/>
</dbReference>
<evidence type="ECO:0000256" key="2">
    <source>
        <dbReference type="ARBA" id="ARBA00022448"/>
    </source>
</evidence>
<keyword evidence="2" id="KW-0813">Transport</keyword>
<feature type="transmembrane region" description="Helical" evidence="10">
    <location>
        <begin position="95"/>
        <end position="114"/>
    </location>
</feature>
<keyword evidence="8 10" id="KW-0472">Membrane</keyword>
<dbReference type="InterPro" id="IPR044746">
    <property type="entry name" value="ABCC_6TM_D1"/>
</dbReference>
<dbReference type="InterPro" id="IPR036640">
    <property type="entry name" value="ABC1_TM_sf"/>
</dbReference>
<dbReference type="PROSITE" id="PS50929">
    <property type="entry name" value="ABC_TM1F"/>
    <property type="match status" value="2"/>
</dbReference>
<dbReference type="InterPro" id="IPR003439">
    <property type="entry name" value="ABC_transporter-like_ATP-bd"/>
</dbReference>
<feature type="transmembrane region" description="Helical" evidence="10">
    <location>
        <begin position="513"/>
        <end position="536"/>
    </location>
</feature>
<feature type="transmembrane region" description="Helical" evidence="10">
    <location>
        <begin position="556"/>
        <end position="581"/>
    </location>
</feature>
<dbReference type="FunFam" id="1.20.1560.10:FF:000066">
    <property type="entry name" value="ABC multidrug transporter (Eurofung)"/>
    <property type="match status" value="1"/>
</dbReference>
<dbReference type="GO" id="GO:0005524">
    <property type="term" value="F:ATP binding"/>
    <property type="evidence" value="ECO:0007669"/>
    <property type="project" value="UniProtKB-KW"/>
</dbReference>
<dbReference type="SMART" id="SM00382">
    <property type="entry name" value="AAA"/>
    <property type="match status" value="2"/>
</dbReference>
<feature type="domain" description="ABC transmembrane type-1" evidence="12">
    <location>
        <begin position="925"/>
        <end position="1204"/>
    </location>
</feature>
<dbReference type="FunFam" id="1.20.1560.10:FF:000055">
    <property type="entry name" value="ABC multidrug transporter (Eurofung)"/>
    <property type="match status" value="1"/>
</dbReference>
<evidence type="ECO:0000256" key="8">
    <source>
        <dbReference type="ARBA" id="ARBA00023136"/>
    </source>
</evidence>
<dbReference type="CDD" id="cd18579">
    <property type="entry name" value="ABC_6TM_ABCC_D1"/>
    <property type="match status" value="1"/>
</dbReference>
<dbReference type="PANTHER" id="PTHR24223:SF269">
    <property type="entry name" value="ABC MULTIDRUG TRANSPORTER (EUROFUNG)-RELATED"/>
    <property type="match status" value="1"/>
</dbReference>
<evidence type="ECO:0000256" key="3">
    <source>
        <dbReference type="ARBA" id="ARBA00022475"/>
    </source>
</evidence>
<comment type="caution">
    <text evidence="13">The sequence shown here is derived from an EMBL/GenBank/DDBJ whole genome shotgun (WGS) entry which is preliminary data.</text>
</comment>
<dbReference type="RefSeq" id="XP_040658237.1">
    <property type="nucleotide sequence ID" value="XM_040797354.1"/>
</dbReference>
<feature type="domain" description="ABC transmembrane type-1" evidence="12">
    <location>
        <begin position="299"/>
        <end position="579"/>
    </location>
</feature>
<organism evidence="13 14">
    <name type="scientific">Drechmeria coniospora</name>
    <name type="common">Nematophagous fungus</name>
    <name type="synonym">Meria coniospora</name>
    <dbReference type="NCBI Taxonomy" id="98403"/>
    <lineage>
        <taxon>Eukaryota</taxon>
        <taxon>Fungi</taxon>
        <taxon>Dikarya</taxon>
        <taxon>Ascomycota</taxon>
        <taxon>Pezizomycotina</taxon>
        <taxon>Sordariomycetes</taxon>
        <taxon>Hypocreomycetidae</taxon>
        <taxon>Hypocreales</taxon>
        <taxon>Ophiocordycipitaceae</taxon>
        <taxon>Drechmeria</taxon>
    </lineage>
</organism>
<dbReference type="InterPro" id="IPR011527">
    <property type="entry name" value="ABC1_TM_dom"/>
</dbReference>
<feature type="transmembrane region" description="Helical" evidence="10">
    <location>
        <begin position="178"/>
        <end position="199"/>
    </location>
</feature>
<feature type="transmembrane region" description="Helical" evidence="10">
    <location>
        <begin position="1146"/>
        <end position="1165"/>
    </location>
</feature>
<proteinExistence type="predicted"/>
<dbReference type="SUPFAM" id="SSF52540">
    <property type="entry name" value="P-loop containing nucleoside triphosphate hydrolases"/>
    <property type="match status" value="2"/>
</dbReference>
<feature type="domain" description="ABC transporter" evidence="11">
    <location>
        <begin position="1241"/>
        <end position="1473"/>
    </location>
</feature>
<feature type="transmembrane region" description="Helical" evidence="10">
    <location>
        <begin position="921"/>
        <end position="943"/>
    </location>
</feature>